<dbReference type="Proteomes" id="UP000178428">
    <property type="component" value="Unassembled WGS sequence"/>
</dbReference>
<dbReference type="STRING" id="1801725.A3J00_03015"/>
<proteinExistence type="predicted"/>
<evidence type="ECO:0000313" key="1">
    <source>
        <dbReference type="EMBL" id="OGZ31326.1"/>
    </source>
</evidence>
<organism evidence="1 2">
    <name type="scientific">Candidatus Niyogibacteria bacterium RIFCSPLOWO2_02_FULL_45_13</name>
    <dbReference type="NCBI Taxonomy" id="1801725"/>
    <lineage>
        <taxon>Bacteria</taxon>
        <taxon>Candidatus Niyogiibacteriota</taxon>
    </lineage>
</organism>
<reference evidence="1 2" key="1">
    <citation type="journal article" date="2016" name="Nat. Commun.">
        <title>Thousands of microbial genomes shed light on interconnected biogeochemical processes in an aquifer system.</title>
        <authorList>
            <person name="Anantharaman K."/>
            <person name="Brown C.T."/>
            <person name="Hug L.A."/>
            <person name="Sharon I."/>
            <person name="Castelle C.J."/>
            <person name="Probst A.J."/>
            <person name="Thomas B.C."/>
            <person name="Singh A."/>
            <person name="Wilkins M.J."/>
            <person name="Karaoz U."/>
            <person name="Brodie E.L."/>
            <person name="Williams K.H."/>
            <person name="Hubbard S.S."/>
            <person name="Banfield J.F."/>
        </authorList>
    </citation>
    <scope>NUCLEOTIDE SEQUENCE [LARGE SCALE GENOMIC DNA]</scope>
</reference>
<evidence type="ECO:0000313" key="2">
    <source>
        <dbReference type="Proteomes" id="UP000178428"/>
    </source>
</evidence>
<name>A0A1G2EZQ1_9BACT</name>
<dbReference type="EMBL" id="MHMR01000006">
    <property type="protein sequence ID" value="OGZ31326.1"/>
    <property type="molecule type" value="Genomic_DNA"/>
</dbReference>
<gene>
    <name evidence="1" type="ORF">A3J00_03015</name>
</gene>
<protein>
    <submittedName>
        <fullName evidence="1">Uncharacterized protein</fullName>
    </submittedName>
</protein>
<accession>A0A1G2EZQ1</accession>
<sequence length="96" mass="11026">MLHWHKQQFPGSLSSALEEKTMCEICVGKKNWPPHDVRLDRAGLAQLERLTCRKYGCNNASLVRQPFMSNADWDRKVKKFLAKHPCTEIVDEGSRG</sequence>
<dbReference type="AlphaFoldDB" id="A0A1G2EZQ1"/>
<comment type="caution">
    <text evidence="1">The sequence shown here is derived from an EMBL/GenBank/DDBJ whole genome shotgun (WGS) entry which is preliminary data.</text>
</comment>